<dbReference type="CDD" id="cd00419">
    <property type="entry name" value="Ferrochelatase_C"/>
    <property type="match status" value="1"/>
</dbReference>
<evidence type="ECO:0000256" key="3">
    <source>
        <dbReference type="ARBA" id="ARBA00007718"/>
    </source>
</evidence>
<dbReference type="CDD" id="cd03411">
    <property type="entry name" value="Ferrochelatase_N"/>
    <property type="match status" value="1"/>
</dbReference>
<dbReference type="EMBL" id="JAIQCJ010001430">
    <property type="protein sequence ID" value="KAJ8789253.1"/>
    <property type="molecule type" value="Genomic_DNA"/>
</dbReference>
<dbReference type="PANTHER" id="PTHR11108">
    <property type="entry name" value="FERROCHELATASE"/>
    <property type="match status" value="1"/>
</dbReference>
<dbReference type="GO" id="GO:0005743">
    <property type="term" value="C:mitochondrial inner membrane"/>
    <property type="evidence" value="ECO:0007669"/>
    <property type="project" value="UniProtKB-SubCell"/>
</dbReference>
<evidence type="ECO:0000256" key="9">
    <source>
        <dbReference type="ARBA" id="ARBA00023133"/>
    </source>
</evidence>
<dbReference type="InterPro" id="IPR001015">
    <property type="entry name" value="Ferrochelatase"/>
</dbReference>
<comment type="pathway">
    <text evidence="2 14">Porphyrin-containing compound metabolism; protoheme biosynthesis; protoheme from protoporphyrin-IX: step 1/1.</text>
</comment>
<accession>A0AB34HDA5</accession>
<sequence>MVLVGTNMAAALRPAGVLLRDRRQELLILTVRSAIKRMDAGKRPAPDPGSGDFGAGNSEWYMVAQGPVSHGGASRVQPQQQLPQKQPNVPEAPDLKFSRGTGHIGYFWVLNIRDDEVMRKLKLGEIRKPKTGILMLNMGGPETVGEVHDFLLRLFLDRDLITLPVQNKLGPFIAKRRTPKIQEQYRRIGGGSPIKMWTSKQGEGMVKLLDELSPHTAPHKYYIGFRYVHPLTEEAVEEMERDGLERAIAFTQYPQYSCSTTGSSLNAIYRYYNEVGKKPTMKWSTIDRWPTHPLLIQFALCWVQSGPPEPQPGLPVLLLEPGLPVLLLEASDGKRGGFQCFADHILKELDHFPLEKRREVVILFSAHSLPMSVVNRGDPYPQEVGATVQRVMEKLGFSNPYRLVWQSKVGPMPWLGPLTDEAIRGLCERGRKNILLVPIAFTSDHIETLYELDIEYSQVLANECGVENIRRAESLNGNPLFSKALADLVHSHIQSNERCSTQLTLSCPLCVNPVCRETKSFFSSQQL</sequence>
<protein>
    <recommendedName>
        <fullName evidence="14">Ferrochelatase</fullName>
        <ecNumber evidence="14">4.98.1.1</ecNumber>
    </recommendedName>
</protein>
<evidence type="ECO:0000256" key="2">
    <source>
        <dbReference type="ARBA" id="ARBA00004943"/>
    </source>
</evidence>
<evidence type="ECO:0000256" key="14">
    <source>
        <dbReference type="RuleBase" id="RU000607"/>
    </source>
</evidence>
<gene>
    <name evidence="16" type="ORF">J1605_022188</name>
</gene>
<dbReference type="FunFam" id="3.40.50.1400:FF:000003">
    <property type="entry name" value="Ferrochelatase"/>
    <property type="match status" value="1"/>
</dbReference>
<dbReference type="GO" id="GO:0051537">
    <property type="term" value="F:2 iron, 2 sulfur cluster binding"/>
    <property type="evidence" value="ECO:0007669"/>
    <property type="project" value="UniProtKB-KW"/>
</dbReference>
<proteinExistence type="inferred from homology"/>
<comment type="caution">
    <text evidence="16">The sequence shown here is derived from an EMBL/GenBank/DDBJ whole genome shotgun (WGS) entry which is preliminary data.</text>
</comment>
<dbReference type="AlphaFoldDB" id="A0AB34HDA5"/>
<keyword evidence="4" id="KW-0411">Iron-sulfur</keyword>
<evidence type="ECO:0000256" key="6">
    <source>
        <dbReference type="ARBA" id="ARBA00022946"/>
    </source>
</evidence>
<feature type="region of interest" description="Disordered" evidence="15">
    <location>
        <begin position="68"/>
        <end position="96"/>
    </location>
</feature>
<dbReference type="GO" id="GO:0004325">
    <property type="term" value="F:ferrochelatase activity"/>
    <property type="evidence" value="ECO:0007669"/>
    <property type="project" value="UniProtKB-UniRule"/>
</dbReference>
<evidence type="ECO:0000256" key="15">
    <source>
        <dbReference type="SAM" id="MobiDB-lite"/>
    </source>
</evidence>
<evidence type="ECO:0000256" key="13">
    <source>
        <dbReference type="ARBA" id="ARBA00049915"/>
    </source>
</evidence>
<keyword evidence="9 14" id="KW-0350">Heme biosynthesis</keyword>
<organism evidence="16 17">
    <name type="scientific">Eschrichtius robustus</name>
    <name type="common">California gray whale</name>
    <name type="synonym">Eschrichtius gibbosus</name>
    <dbReference type="NCBI Taxonomy" id="9764"/>
    <lineage>
        <taxon>Eukaryota</taxon>
        <taxon>Metazoa</taxon>
        <taxon>Chordata</taxon>
        <taxon>Craniata</taxon>
        <taxon>Vertebrata</taxon>
        <taxon>Euteleostomi</taxon>
        <taxon>Mammalia</taxon>
        <taxon>Eutheria</taxon>
        <taxon>Laurasiatheria</taxon>
        <taxon>Artiodactyla</taxon>
        <taxon>Whippomorpha</taxon>
        <taxon>Cetacea</taxon>
        <taxon>Mysticeti</taxon>
        <taxon>Eschrichtiidae</taxon>
        <taxon>Eschrichtius</taxon>
    </lineage>
</organism>
<keyword evidence="17" id="KW-1185">Reference proteome</keyword>
<keyword evidence="10" id="KW-0472">Membrane</keyword>
<dbReference type="Proteomes" id="UP001159641">
    <property type="component" value="Unassembled WGS sequence"/>
</dbReference>
<dbReference type="PROSITE" id="PS00534">
    <property type="entry name" value="FERROCHELATASE"/>
    <property type="match status" value="1"/>
</dbReference>
<dbReference type="SUPFAM" id="SSF53800">
    <property type="entry name" value="Chelatase"/>
    <property type="match status" value="2"/>
</dbReference>
<evidence type="ECO:0000256" key="8">
    <source>
        <dbReference type="ARBA" id="ARBA00023128"/>
    </source>
</evidence>
<dbReference type="PANTHER" id="PTHR11108:SF1">
    <property type="entry name" value="FERROCHELATASE, MITOCHONDRIAL"/>
    <property type="match status" value="1"/>
</dbReference>
<dbReference type="HAMAP" id="MF_00323">
    <property type="entry name" value="Ferrochelatase"/>
    <property type="match status" value="1"/>
</dbReference>
<evidence type="ECO:0000313" key="17">
    <source>
        <dbReference type="Proteomes" id="UP001159641"/>
    </source>
</evidence>
<keyword evidence="4" id="KW-0001">2Fe-2S</keyword>
<dbReference type="Gene3D" id="3.40.50.1400">
    <property type="match status" value="2"/>
</dbReference>
<dbReference type="Pfam" id="PF00762">
    <property type="entry name" value="Ferrochelatase"/>
    <property type="match status" value="2"/>
</dbReference>
<comment type="subcellular location">
    <subcellularLocation>
        <location evidence="1">Mitochondrion inner membrane</location>
        <topology evidence="1">Peripheral membrane protein</topology>
        <orientation evidence="1">Matrix side</orientation>
    </subcellularLocation>
</comment>
<dbReference type="InterPro" id="IPR033644">
    <property type="entry name" value="Ferrochelatase_C"/>
</dbReference>
<dbReference type="GO" id="GO:0046501">
    <property type="term" value="P:protoporphyrinogen IX metabolic process"/>
    <property type="evidence" value="ECO:0007669"/>
    <property type="project" value="UniProtKB-ARBA"/>
</dbReference>
<dbReference type="NCBIfam" id="TIGR00109">
    <property type="entry name" value="hemH"/>
    <property type="match status" value="2"/>
</dbReference>
<evidence type="ECO:0000313" key="16">
    <source>
        <dbReference type="EMBL" id="KAJ8789253.1"/>
    </source>
</evidence>
<comment type="similarity">
    <text evidence="3 14">Belongs to the ferrochelatase family.</text>
</comment>
<dbReference type="GO" id="GO:0006785">
    <property type="term" value="P:heme B biosynthetic process"/>
    <property type="evidence" value="ECO:0007669"/>
    <property type="project" value="UniProtKB-ARBA"/>
</dbReference>
<feature type="compositionally biased region" description="Low complexity" evidence="15">
    <location>
        <begin position="77"/>
        <end position="87"/>
    </location>
</feature>
<keyword evidence="12 14" id="KW-0627">Porphyrin biosynthesis</keyword>
<reference evidence="16 17" key="1">
    <citation type="submission" date="2022-11" db="EMBL/GenBank/DDBJ databases">
        <title>Whole genome sequence of Eschrichtius robustus ER-17-0199.</title>
        <authorList>
            <person name="Bruniche-Olsen A."/>
            <person name="Black A.N."/>
            <person name="Fields C.J."/>
            <person name="Walden K."/>
            <person name="Dewoody J.A."/>
        </authorList>
    </citation>
    <scope>NUCLEOTIDE SEQUENCE [LARGE SCALE GENOMIC DNA]</scope>
    <source>
        <strain evidence="16">ER-17-0199</strain>
        <tissue evidence="16">Blubber</tissue>
    </source>
</reference>
<keyword evidence="6" id="KW-0809">Transit peptide</keyword>
<keyword evidence="5 14" id="KW-0999">Mitochondrion inner membrane</keyword>
<evidence type="ECO:0000256" key="5">
    <source>
        <dbReference type="ARBA" id="ARBA00022792"/>
    </source>
</evidence>
<keyword evidence="7 14" id="KW-0408">Iron</keyword>
<keyword evidence="8" id="KW-0496">Mitochondrion</keyword>
<evidence type="ECO:0000256" key="1">
    <source>
        <dbReference type="ARBA" id="ARBA00004443"/>
    </source>
</evidence>
<comment type="function">
    <text evidence="14">Catalyzes the ferrous insertion into protoporphyrin IX.</text>
</comment>
<keyword evidence="4" id="KW-0479">Metal-binding</keyword>
<dbReference type="EC" id="4.98.1.1" evidence="14"/>
<dbReference type="GO" id="GO:0005506">
    <property type="term" value="F:iron ion binding"/>
    <property type="evidence" value="ECO:0007669"/>
    <property type="project" value="UniProtKB-ARBA"/>
</dbReference>
<dbReference type="FunFam" id="3.40.50.1400:FF:000001">
    <property type="entry name" value="Ferrochelatase"/>
    <property type="match status" value="1"/>
</dbReference>
<name>A0AB34HDA5_ESCRO</name>
<keyword evidence="11 14" id="KW-0456">Lyase</keyword>
<evidence type="ECO:0000256" key="10">
    <source>
        <dbReference type="ARBA" id="ARBA00023136"/>
    </source>
</evidence>
<evidence type="ECO:0000256" key="4">
    <source>
        <dbReference type="ARBA" id="ARBA00022714"/>
    </source>
</evidence>
<dbReference type="InterPro" id="IPR033659">
    <property type="entry name" value="Ferrochelatase_N"/>
</dbReference>
<evidence type="ECO:0000256" key="12">
    <source>
        <dbReference type="ARBA" id="ARBA00023244"/>
    </source>
</evidence>
<comment type="catalytic activity">
    <reaction evidence="13">
        <text>heme b + 2 H(+) = protoporphyrin IX + Fe(2+)</text>
        <dbReference type="Rhea" id="RHEA:22584"/>
        <dbReference type="ChEBI" id="CHEBI:15378"/>
        <dbReference type="ChEBI" id="CHEBI:29033"/>
        <dbReference type="ChEBI" id="CHEBI:57306"/>
        <dbReference type="ChEBI" id="CHEBI:60344"/>
        <dbReference type="EC" id="4.98.1.1"/>
    </reaction>
    <physiologicalReaction direction="right-to-left" evidence="13">
        <dbReference type="Rhea" id="RHEA:22586"/>
    </physiologicalReaction>
</comment>
<dbReference type="InterPro" id="IPR019772">
    <property type="entry name" value="Ferrochelatase_AS"/>
</dbReference>
<evidence type="ECO:0000256" key="7">
    <source>
        <dbReference type="ARBA" id="ARBA00023004"/>
    </source>
</evidence>
<evidence type="ECO:0000256" key="11">
    <source>
        <dbReference type="ARBA" id="ARBA00023239"/>
    </source>
</evidence>